<organism evidence="1 3">
    <name type="scientific">Treponema rectale</name>
    <dbReference type="NCBI Taxonomy" id="744512"/>
    <lineage>
        <taxon>Bacteria</taxon>
        <taxon>Pseudomonadati</taxon>
        <taxon>Spirochaetota</taxon>
        <taxon>Spirochaetia</taxon>
        <taxon>Spirochaetales</taxon>
        <taxon>Treponemataceae</taxon>
        <taxon>Treponema</taxon>
    </lineage>
</organism>
<evidence type="ECO:0000313" key="2">
    <source>
        <dbReference type="EMBL" id="QOS39786.1"/>
    </source>
</evidence>
<dbReference type="EMBL" id="CP031517">
    <property type="protein sequence ID" value="QOS39786.1"/>
    <property type="molecule type" value="Genomic_DNA"/>
</dbReference>
<evidence type="ECO:0000313" key="1">
    <source>
        <dbReference type="EMBL" id="MBB5218530.1"/>
    </source>
</evidence>
<dbReference type="RefSeq" id="WP_184651946.1">
    <property type="nucleotide sequence ID" value="NZ_JACHFR010000001.1"/>
</dbReference>
<dbReference type="Proteomes" id="UP000578697">
    <property type="component" value="Unassembled WGS sequence"/>
</dbReference>
<proteinExistence type="predicted"/>
<reference evidence="2 4" key="1">
    <citation type="submission" date="2018-08" db="EMBL/GenBank/DDBJ databases">
        <title>The first complete genome of Treponema rectale (CHPAT), a commensal spirochete of the bovine rectum.</title>
        <authorList>
            <person name="Staton G.J."/>
            <person name="Clegg S.R."/>
            <person name="Carter S.D."/>
            <person name="Radford A.D."/>
            <person name="Darby A."/>
            <person name="Hall N."/>
            <person name="Birtles R.J."/>
            <person name="Evans N.J."/>
        </authorList>
    </citation>
    <scope>NUCLEOTIDE SEQUENCE [LARGE SCALE GENOMIC DNA]</scope>
    <source>
        <strain evidence="2 4">CHPA</strain>
    </source>
</reference>
<dbReference type="KEGG" id="trc:DYE49_04655"/>
<gene>
    <name evidence="2" type="ORF">DYE49_04655</name>
    <name evidence="1" type="ORF">HNP77_000874</name>
</gene>
<accession>A0A840SCS7</accession>
<evidence type="ECO:0000313" key="3">
    <source>
        <dbReference type="Proteomes" id="UP000578697"/>
    </source>
</evidence>
<reference evidence="1 3" key="2">
    <citation type="submission" date="2020-08" db="EMBL/GenBank/DDBJ databases">
        <title>Genomic Encyclopedia of Type Strains, Phase IV (KMG-IV): sequencing the most valuable type-strain genomes for metagenomic binning, comparative biology and taxonomic classification.</title>
        <authorList>
            <person name="Goeker M."/>
        </authorList>
    </citation>
    <scope>NUCLEOTIDE SEQUENCE [LARGE SCALE GENOMIC DNA]</scope>
    <source>
        <strain evidence="1 3">DSM 103679</strain>
    </source>
</reference>
<keyword evidence="3" id="KW-1185">Reference proteome</keyword>
<dbReference type="EMBL" id="JACHFR010000001">
    <property type="protein sequence ID" value="MBB5218530.1"/>
    <property type="molecule type" value="Genomic_DNA"/>
</dbReference>
<sequence length="170" mass="18902">MSVKRMALTVIFAVVSVLVYSESVAFQVIQHDKSSDDVRLSSLMIEETILDYFFNQGFIVTNSPAISFNDSAKDGYYEKKAVAEAREGGIRYFILITADYDVSASARSEANVVDNIDFISWKLTDIRRDERVAGGKIDASGIKAKNMQTGVYKLSQKVASEIHSEIGRQL</sequence>
<protein>
    <submittedName>
        <fullName evidence="1">Uncharacterized protein</fullName>
    </submittedName>
</protein>
<dbReference type="Proteomes" id="UP000593591">
    <property type="component" value="Chromosome"/>
</dbReference>
<name>A0A840SCS7_9SPIR</name>
<evidence type="ECO:0000313" key="4">
    <source>
        <dbReference type="Proteomes" id="UP000593591"/>
    </source>
</evidence>
<dbReference type="AlphaFoldDB" id="A0A840SCS7"/>